<proteinExistence type="predicted"/>
<evidence type="ECO:0000313" key="2">
    <source>
        <dbReference type="EMBL" id="KAB8296166.1"/>
    </source>
</evidence>
<feature type="region of interest" description="Disordered" evidence="1">
    <location>
        <begin position="110"/>
        <end position="181"/>
    </location>
</feature>
<evidence type="ECO:0000256" key="1">
    <source>
        <dbReference type="SAM" id="MobiDB-lite"/>
    </source>
</evidence>
<gene>
    <name evidence="2" type="ORF">EYC80_008951</name>
</gene>
<feature type="region of interest" description="Disordered" evidence="1">
    <location>
        <begin position="1"/>
        <end position="64"/>
    </location>
</feature>
<dbReference type="OrthoDB" id="3550356at2759"/>
<organism evidence="2 3">
    <name type="scientific">Monilinia laxa</name>
    <name type="common">Brown rot fungus</name>
    <name type="synonym">Sclerotinia laxa</name>
    <dbReference type="NCBI Taxonomy" id="61186"/>
    <lineage>
        <taxon>Eukaryota</taxon>
        <taxon>Fungi</taxon>
        <taxon>Dikarya</taxon>
        <taxon>Ascomycota</taxon>
        <taxon>Pezizomycotina</taxon>
        <taxon>Leotiomycetes</taxon>
        <taxon>Helotiales</taxon>
        <taxon>Sclerotiniaceae</taxon>
        <taxon>Monilinia</taxon>
    </lineage>
</organism>
<accession>A0A5N6K1Y1</accession>
<reference evidence="2 3" key="1">
    <citation type="submission" date="2019-06" db="EMBL/GenBank/DDBJ databases">
        <title>Genome Sequence of the Brown Rot Fungal Pathogen Monilinia laxa.</title>
        <authorList>
            <person name="De Miccolis Angelini R.M."/>
            <person name="Landi L."/>
            <person name="Abate D."/>
            <person name="Pollastro S."/>
            <person name="Romanazzi G."/>
            <person name="Faretra F."/>
        </authorList>
    </citation>
    <scope>NUCLEOTIDE SEQUENCE [LARGE SCALE GENOMIC DNA]</scope>
    <source>
        <strain evidence="2 3">Mlax316</strain>
    </source>
</reference>
<dbReference type="AlphaFoldDB" id="A0A5N6K1Y1"/>
<feature type="compositionally biased region" description="Low complexity" evidence="1">
    <location>
        <begin position="30"/>
        <end position="59"/>
    </location>
</feature>
<dbReference type="EMBL" id="VIGI01000009">
    <property type="protein sequence ID" value="KAB8296166.1"/>
    <property type="molecule type" value="Genomic_DNA"/>
</dbReference>
<sequence length="212" mass="23785">MHNTHRSRFLDESPRRERVSRRAPSMERMQVPVAVSPQVSPILTFTSTTSTSTSTRMSTPELEGSEFLEPTLAESTYARRAESSVLDTAQFDSKPWGYEQYMGLQRKQTGGDAGIAKSQPGAHSSLTSTPQYIESSGVYKAPLTAEEQEERERIEREGRARKEAEKKQTEEDNALMDSFGFEPTIPHVPKYQSSFADRIVFSSSGGRVQVRE</sequence>
<feature type="compositionally biased region" description="Polar residues" evidence="1">
    <location>
        <begin position="121"/>
        <end position="134"/>
    </location>
</feature>
<protein>
    <submittedName>
        <fullName evidence="2">Uncharacterized protein</fullName>
    </submittedName>
</protein>
<dbReference type="Proteomes" id="UP000326757">
    <property type="component" value="Unassembled WGS sequence"/>
</dbReference>
<name>A0A5N6K1Y1_MONLA</name>
<feature type="compositionally biased region" description="Basic and acidic residues" evidence="1">
    <location>
        <begin position="150"/>
        <end position="170"/>
    </location>
</feature>
<evidence type="ECO:0000313" key="3">
    <source>
        <dbReference type="Proteomes" id="UP000326757"/>
    </source>
</evidence>
<comment type="caution">
    <text evidence="2">The sequence shown here is derived from an EMBL/GenBank/DDBJ whole genome shotgun (WGS) entry which is preliminary data.</text>
</comment>
<feature type="compositionally biased region" description="Basic and acidic residues" evidence="1">
    <location>
        <begin position="8"/>
        <end position="17"/>
    </location>
</feature>
<keyword evidence="3" id="KW-1185">Reference proteome</keyword>